<feature type="compositionally biased region" description="Basic residues" evidence="1">
    <location>
        <begin position="233"/>
        <end position="255"/>
    </location>
</feature>
<gene>
    <name evidence="2" type="ORF">AXG93_1099s1050</name>
</gene>
<feature type="compositionally biased region" description="Low complexity" evidence="1">
    <location>
        <begin position="280"/>
        <end position="289"/>
    </location>
</feature>
<feature type="region of interest" description="Disordered" evidence="1">
    <location>
        <begin position="112"/>
        <end position="184"/>
    </location>
</feature>
<evidence type="ECO:0000313" key="3">
    <source>
        <dbReference type="Proteomes" id="UP000077202"/>
    </source>
</evidence>
<protein>
    <submittedName>
        <fullName evidence="2">Uncharacterized protein</fullName>
    </submittedName>
</protein>
<dbReference type="Proteomes" id="UP000077202">
    <property type="component" value="Unassembled WGS sequence"/>
</dbReference>
<evidence type="ECO:0000256" key="1">
    <source>
        <dbReference type="SAM" id="MobiDB-lite"/>
    </source>
</evidence>
<accession>A0A176WPL1</accession>
<dbReference type="AlphaFoldDB" id="A0A176WPL1"/>
<feature type="compositionally biased region" description="Basic residues" evidence="1">
    <location>
        <begin position="136"/>
        <end position="152"/>
    </location>
</feature>
<feature type="region of interest" description="Disordered" evidence="1">
    <location>
        <begin position="219"/>
        <end position="353"/>
    </location>
</feature>
<keyword evidence="3" id="KW-1185">Reference proteome</keyword>
<proteinExistence type="predicted"/>
<name>A0A176WPL1_MARPO</name>
<dbReference type="EMBL" id="LVLJ01000437">
    <property type="protein sequence ID" value="OAE34226.1"/>
    <property type="molecule type" value="Genomic_DNA"/>
</dbReference>
<reference evidence="2" key="1">
    <citation type="submission" date="2016-03" db="EMBL/GenBank/DDBJ databases">
        <title>Mechanisms controlling the formation of the plant cell surface in tip-growing cells are functionally conserved among land plants.</title>
        <authorList>
            <person name="Honkanen S."/>
            <person name="Jones V.A."/>
            <person name="Morieri G."/>
            <person name="Champion C."/>
            <person name="Hetherington A.J."/>
            <person name="Kelly S."/>
            <person name="Saint-Marcoux D."/>
            <person name="Proust H."/>
            <person name="Prescott H."/>
            <person name="Dolan L."/>
        </authorList>
    </citation>
    <scope>NUCLEOTIDE SEQUENCE [LARGE SCALE GENOMIC DNA]</scope>
    <source>
        <tissue evidence="2">Whole gametophyte</tissue>
    </source>
</reference>
<feature type="compositionally biased region" description="Basic and acidic residues" evidence="1">
    <location>
        <begin position="125"/>
        <end position="135"/>
    </location>
</feature>
<feature type="compositionally biased region" description="Acidic residues" evidence="1">
    <location>
        <begin position="317"/>
        <end position="326"/>
    </location>
</feature>
<organism evidence="2 3">
    <name type="scientific">Marchantia polymorpha subsp. ruderalis</name>
    <dbReference type="NCBI Taxonomy" id="1480154"/>
    <lineage>
        <taxon>Eukaryota</taxon>
        <taxon>Viridiplantae</taxon>
        <taxon>Streptophyta</taxon>
        <taxon>Embryophyta</taxon>
        <taxon>Marchantiophyta</taxon>
        <taxon>Marchantiopsida</taxon>
        <taxon>Marchantiidae</taxon>
        <taxon>Marchantiales</taxon>
        <taxon>Marchantiaceae</taxon>
        <taxon>Marchantia</taxon>
    </lineage>
</organism>
<evidence type="ECO:0000313" key="2">
    <source>
        <dbReference type="EMBL" id="OAE34226.1"/>
    </source>
</evidence>
<comment type="caution">
    <text evidence="2">The sequence shown here is derived from an EMBL/GenBank/DDBJ whole genome shotgun (WGS) entry which is preliminary data.</text>
</comment>
<feature type="region of interest" description="Disordered" evidence="1">
    <location>
        <begin position="1"/>
        <end position="64"/>
    </location>
</feature>
<sequence length="353" mass="38718">MHALGPSMRMRWPIEGEGQPGPSPCPLPTAHRDAQRSMSVDSRRRPASFSLGRNGVTGHSTEDRSVRLRRCSNSWEIGGTEPSDFFFGRRGRGNDLGRQLGAAAQLQTALSVREATSAPVPDSDGSGRLDVERGWGRRRARGARTGRRRSRTRTPSVHKAPPPRSICHSASPGGDMSPDTSRATQPSTFARVLITSCSANADHPTGNSNFWSRMPMQGLGRGLARSTPMLMRQPKKLLPRPVRARRAATQRRKRQMPIATGGPAEHPRLSPDRLSAPPEQQQQQQQAAASPSLGDGDGDAAEEQENKRDGGRWEPTLFDDADDADDVVAVSRRAYGTSSRKERMKQQQQQEEQ</sequence>